<evidence type="ECO:0000256" key="1">
    <source>
        <dbReference type="ARBA" id="ARBA00022723"/>
    </source>
</evidence>
<evidence type="ECO:0000313" key="7">
    <source>
        <dbReference type="EMBL" id="KAF4617830.1"/>
    </source>
</evidence>
<keyword evidence="1" id="KW-0479">Metal-binding</keyword>
<reference evidence="7 8" key="1">
    <citation type="submission" date="2019-12" db="EMBL/GenBank/DDBJ databases">
        <authorList>
            <person name="Floudas D."/>
            <person name="Bentzer J."/>
            <person name="Ahren D."/>
            <person name="Johansson T."/>
            <person name="Persson P."/>
            <person name="Tunlid A."/>
        </authorList>
    </citation>
    <scope>NUCLEOTIDE SEQUENCE [LARGE SCALE GENOMIC DNA]</scope>
    <source>
        <strain evidence="7 8">CBS 102.39</strain>
    </source>
</reference>
<accession>A0A8H4QW99</accession>
<feature type="domain" description="C2H2-type" evidence="6">
    <location>
        <begin position="64"/>
        <end position="91"/>
    </location>
</feature>
<dbReference type="GO" id="GO:0000981">
    <property type="term" value="F:DNA-binding transcription factor activity, RNA polymerase II-specific"/>
    <property type="evidence" value="ECO:0007669"/>
    <property type="project" value="TreeGrafter"/>
</dbReference>
<dbReference type="EMBL" id="JAACJL010000030">
    <property type="protein sequence ID" value="KAF4617830.1"/>
    <property type="molecule type" value="Genomic_DNA"/>
</dbReference>
<dbReference type="Gene3D" id="3.30.160.60">
    <property type="entry name" value="Classic Zinc Finger"/>
    <property type="match status" value="2"/>
</dbReference>
<protein>
    <recommendedName>
        <fullName evidence="6">C2H2-type domain-containing protein</fullName>
    </recommendedName>
</protein>
<dbReference type="PROSITE" id="PS00028">
    <property type="entry name" value="ZINC_FINGER_C2H2_1"/>
    <property type="match status" value="2"/>
</dbReference>
<keyword evidence="3 5" id="KW-0863">Zinc-finger</keyword>
<dbReference type="Proteomes" id="UP000521872">
    <property type="component" value="Unassembled WGS sequence"/>
</dbReference>
<keyword evidence="8" id="KW-1185">Reference proteome</keyword>
<dbReference type="Pfam" id="PF00096">
    <property type="entry name" value="zf-C2H2"/>
    <property type="match status" value="2"/>
</dbReference>
<dbReference type="SUPFAM" id="SSF57667">
    <property type="entry name" value="beta-beta-alpha zinc fingers"/>
    <property type="match status" value="1"/>
</dbReference>
<organism evidence="7 8">
    <name type="scientific">Agrocybe pediades</name>
    <dbReference type="NCBI Taxonomy" id="84607"/>
    <lineage>
        <taxon>Eukaryota</taxon>
        <taxon>Fungi</taxon>
        <taxon>Dikarya</taxon>
        <taxon>Basidiomycota</taxon>
        <taxon>Agaricomycotina</taxon>
        <taxon>Agaricomycetes</taxon>
        <taxon>Agaricomycetidae</taxon>
        <taxon>Agaricales</taxon>
        <taxon>Agaricineae</taxon>
        <taxon>Strophariaceae</taxon>
        <taxon>Agrocybe</taxon>
    </lineage>
</organism>
<dbReference type="GO" id="GO:0045944">
    <property type="term" value="P:positive regulation of transcription by RNA polymerase II"/>
    <property type="evidence" value="ECO:0007669"/>
    <property type="project" value="UniProtKB-ARBA"/>
</dbReference>
<keyword evidence="4" id="KW-0862">Zinc</keyword>
<comment type="caution">
    <text evidence="7">The sequence shown here is derived from an EMBL/GenBank/DDBJ whole genome shotgun (WGS) entry which is preliminary data.</text>
</comment>
<evidence type="ECO:0000256" key="4">
    <source>
        <dbReference type="ARBA" id="ARBA00022833"/>
    </source>
</evidence>
<evidence type="ECO:0000259" key="6">
    <source>
        <dbReference type="PROSITE" id="PS50157"/>
    </source>
</evidence>
<gene>
    <name evidence="7" type="ORF">D9613_005708</name>
</gene>
<keyword evidence="2" id="KW-0677">Repeat</keyword>
<evidence type="ECO:0000256" key="3">
    <source>
        <dbReference type="ARBA" id="ARBA00022771"/>
    </source>
</evidence>
<dbReference type="GO" id="GO:0005634">
    <property type="term" value="C:nucleus"/>
    <property type="evidence" value="ECO:0007669"/>
    <property type="project" value="UniProtKB-ARBA"/>
</dbReference>
<evidence type="ECO:0000256" key="2">
    <source>
        <dbReference type="ARBA" id="ARBA00022737"/>
    </source>
</evidence>
<dbReference type="PANTHER" id="PTHR19818">
    <property type="entry name" value="ZINC FINGER PROTEIN ZIC AND GLI"/>
    <property type="match status" value="1"/>
</dbReference>
<dbReference type="SMART" id="SM00355">
    <property type="entry name" value="ZnF_C2H2"/>
    <property type="match status" value="3"/>
</dbReference>
<dbReference type="PROSITE" id="PS50157">
    <property type="entry name" value="ZINC_FINGER_C2H2_2"/>
    <property type="match status" value="2"/>
</dbReference>
<dbReference type="PANTHER" id="PTHR19818:SF139">
    <property type="entry name" value="PAIR-RULE PROTEIN ODD-PAIRED"/>
    <property type="match status" value="1"/>
</dbReference>
<evidence type="ECO:0000313" key="8">
    <source>
        <dbReference type="Proteomes" id="UP000521872"/>
    </source>
</evidence>
<dbReference type="GO" id="GO:0000978">
    <property type="term" value="F:RNA polymerase II cis-regulatory region sequence-specific DNA binding"/>
    <property type="evidence" value="ECO:0007669"/>
    <property type="project" value="TreeGrafter"/>
</dbReference>
<evidence type="ECO:0000256" key="5">
    <source>
        <dbReference type="PROSITE-ProRule" id="PRU00042"/>
    </source>
</evidence>
<sequence length="107" mass="12320">MTPVQCDFPGCSKIVSRKADLTRHKATHSEDGQIFVCPSAGCKYETTQQLKFNVHMATHSEARLHCPECDQTLKNPSSLLNHRKRHHGYCPRPYRDEVELFFIWSCS</sequence>
<dbReference type="AlphaFoldDB" id="A0A8H4QW99"/>
<dbReference type="InterPro" id="IPR050329">
    <property type="entry name" value="GLI_C2H2-zinc-finger"/>
</dbReference>
<name>A0A8H4QW99_9AGAR</name>
<feature type="domain" description="C2H2-type" evidence="6">
    <location>
        <begin position="4"/>
        <end position="33"/>
    </location>
</feature>
<dbReference type="GO" id="GO:0008270">
    <property type="term" value="F:zinc ion binding"/>
    <property type="evidence" value="ECO:0007669"/>
    <property type="project" value="UniProtKB-KW"/>
</dbReference>
<dbReference type="InterPro" id="IPR036236">
    <property type="entry name" value="Znf_C2H2_sf"/>
</dbReference>
<dbReference type="InterPro" id="IPR013087">
    <property type="entry name" value="Znf_C2H2_type"/>
</dbReference>
<proteinExistence type="predicted"/>